<dbReference type="InterPro" id="IPR013149">
    <property type="entry name" value="ADH-like_C"/>
</dbReference>
<dbReference type="Pfam" id="PF08240">
    <property type="entry name" value="ADH_N"/>
    <property type="match status" value="1"/>
</dbReference>
<dbReference type="PANTHER" id="PTHR43677">
    <property type="entry name" value="SHORT-CHAIN DEHYDROGENASE/REDUCTASE"/>
    <property type="match status" value="1"/>
</dbReference>
<evidence type="ECO:0000259" key="1">
    <source>
        <dbReference type="SMART" id="SM00829"/>
    </source>
</evidence>
<dbReference type="RefSeq" id="WP_164320012.1">
    <property type="nucleotide sequence ID" value="NZ_JAAGLU010000030.1"/>
</dbReference>
<dbReference type="AlphaFoldDB" id="A0A6B3C1A5"/>
<dbReference type="Gene3D" id="3.90.180.10">
    <property type="entry name" value="Medium-chain alcohol dehydrogenases, catalytic domain"/>
    <property type="match status" value="1"/>
</dbReference>
<dbReference type="PANTHER" id="PTHR43677:SF4">
    <property type="entry name" value="QUINONE OXIDOREDUCTASE-LIKE PROTEIN 2"/>
    <property type="match status" value="1"/>
</dbReference>
<dbReference type="CDD" id="cd08241">
    <property type="entry name" value="QOR1"/>
    <property type="match status" value="1"/>
</dbReference>
<dbReference type="SUPFAM" id="SSF51735">
    <property type="entry name" value="NAD(P)-binding Rossmann-fold domains"/>
    <property type="match status" value="1"/>
</dbReference>
<name>A0A6B3C1A5_9ACTN</name>
<protein>
    <submittedName>
        <fullName evidence="2">NADPH:quinone oxidoreductase family protein</fullName>
    </submittedName>
</protein>
<feature type="domain" description="Enoyl reductase (ER)" evidence="1">
    <location>
        <begin position="10"/>
        <end position="320"/>
    </location>
</feature>
<proteinExistence type="predicted"/>
<accession>A0A6B3C1A5</accession>
<dbReference type="InterPro" id="IPR051397">
    <property type="entry name" value="Zn-ADH-like_protein"/>
</dbReference>
<dbReference type="GO" id="GO:0016491">
    <property type="term" value="F:oxidoreductase activity"/>
    <property type="evidence" value="ECO:0007669"/>
    <property type="project" value="InterPro"/>
</dbReference>
<sequence length="326" mass="33472">MRAARCTEYGPPSGLSVVELGDLEPGPGEVLVRVHAAAVNFPDVLLVADRYQVPAPLPFTPGSEFAGVVAALGPGVSGPPVGSPVAGAVLTGAFAEQVVVPVSGLRPVPDGLDMVHAAAFHVTYATAYHALTTVGRGEAGEWVAVLGAAGGVGSAAVDVGSRLGMRVVAAASSQERLTVARKLGALAGVDYVREDLKTRLRELTDGGAHLVVDPVGGDHAEAALRALRRGGRFVTVGYADGKIPRIPLNLVLLKDAVVRGFEIRMLRQYAPDAVAAGDRALAAMVRDGMRPLVSRVHPLADVAAALTDVAERRTTGKVVIDMTGGA</sequence>
<dbReference type="InterPro" id="IPR013154">
    <property type="entry name" value="ADH-like_N"/>
</dbReference>
<dbReference type="InterPro" id="IPR036291">
    <property type="entry name" value="NAD(P)-bd_dom_sf"/>
</dbReference>
<dbReference type="SMART" id="SM00829">
    <property type="entry name" value="PKS_ER"/>
    <property type="match status" value="1"/>
</dbReference>
<comment type="caution">
    <text evidence="2">The sequence shown here is derived from an EMBL/GenBank/DDBJ whole genome shotgun (WGS) entry which is preliminary data.</text>
</comment>
<dbReference type="Pfam" id="PF00107">
    <property type="entry name" value="ADH_zinc_N"/>
    <property type="match status" value="1"/>
</dbReference>
<organism evidence="2">
    <name type="scientific">Streptomyces sp. SID12501</name>
    <dbReference type="NCBI Taxonomy" id="2706042"/>
    <lineage>
        <taxon>Bacteria</taxon>
        <taxon>Bacillati</taxon>
        <taxon>Actinomycetota</taxon>
        <taxon>Actinomycetes</taxon>
        <taxon>Kitasatosporales</taxon>
        <taxon>Streptomycetaceae</taxon>
        <taxon>Streptomyces</taxon>
    </lineage>
</organism>
<reference evidence="2" key="1">
    <citation type="submission" date="2020-01" db="EMBL/GenBank/DDBJ databases">
        <title>Insect and environment-associated Actinomycetes.</title>
        <authorList>
            <person name="Currrie C."/>
            <person name="Chevrette M."/>
            <person name="Carlson C."/>
            <person name="Stubbendieck R."/>
            <person name="Wendt-Pienkowski E."/>
        </authorList>
    </citation>
    <scope>NUCLEOTIDE SEQUENCE</scope>
    <source>
        <strain evidence="2">SID12501</strain>
    </source>
</reference>
<dbReference type="Gene3D" id="3.40.50.720">
    <property type="entry name" value="NAD(P)-binding Rossmann-like Domain"/>
    <property type="match status" value="1"/>
</dbReference>
<dbReference type="EMBL" id="JAAGLU010000030">
    <property type="protein sequence ID" value="NEC90284.1"/>
    <property type="molecule type" value="Genomic_DNA"/>
</dbReference>
<dbReference type="InterPro" id="IPR011032">
    <property type="entry name" value="GroES-like_sf"/>
</dbReference>
<evidence type="ECO:0000313" key="2">
    <source>
        <dbReference type="EMBL" id="NEC90284.1"/>
    </source>
</evidence>
<dbReference type="SUPFAM" id="SSF50129">
    <property type="entry name" value="GroES-like"/>
    <property type="match status" value="1"/>
</dbReference>
<gene>
    <name evidence="2" type="ORF">G3I71_31800</name>
</gene>
<dbReference type="InterPro" id="IPR020843">
    <property type="entry name" value="ER"/>
</dbReference>